<dbReference type="Proteomes" id="UP000032142">
    <property type="component" value="Unassembled WGS sequence"/>
</dbReference>
<dbReference type="EMBL" id="JRRC01010096">
    <property type="protein sequence ID" value="KHF97524.1"/>
    <property type="molecule type" value="Genomic_DNA"/>
</dbReference>
<evidence type="ECO:0000313" key="1">
    <source>
        <dbReference type="EMBL" id="KHF97524.1"/>
    </source>
</evidence>
<comment type="caution">
    <text evidence="1">The sequence shown here is derived from an EMBL/GenBank/DDBJ whole genome shotgun (WGS) entry which is preliminary data.</text>
</comment>
<keyword evidence="2" id="KW-1185">Reference proteome</keyword>
<accession>A0A0B0M9V5</accession>
<organism evidence="1 2">
    <name type="scientific">Gossypium arboreum</name>
    <name type="common">Tree cotton</name>
    <name type="synonym">Gossypium nanking</name>
    <dbReference type="NCBI Taxonomy" id="29729"/>
    <lineage>
        <taxon>Eukaryota</taxon>
        <taxon>Viridiplantae</taxon>
        <taxon>Streptophyta</taxon>
        <taxon>Embryophyta</taxon>
        <taxon>Tracheophyta</taxon>
        <taxon>Spermatophyta</taxon>
        <taxon>Magnoliopsida</taxon>
        <taxon>eudicotyledons</taxon>
        <taxon>Gunneridae</taxon>
        <taxon>Pentapetalae</taxon>
        <taxon>rosids</taxon>
        <taxon>malvids</taxon>
        <taxon>Malvales</taxon>
        <taxon>Malvaceae</taxon>
        <taxon>Malvoideae</taxon>
        <taxon>Gossypium</taxon>
    </lineage>
</organism>
<name>A0A0B0M9V5_GOSAR</name>
<sequence length="14" mass="1630">MLSPEAYILLYDVC</sequence>
<protein>
    <submittedName>
        <fullName evidence="1">Uncharacterized protein</fullName>
    </submittedName>
</protein>
<gene>
    <name evidence="1" type="ORF">F383_36655</name>
</gene>
<proteinExistence type="predicted"/>
<reference evidence="2" key="1">
    <citation type="submission" date="2014-09" db="EMBL/GenBank/DDBJ databases">
        <authorList>
            <person name="Mudge J."/>
            <person name="Ramaraj T."/>
            <person name="Lindquist I.E."/>
            <person name="Bharti A.K."/>
            <person name="Sundararajan A."/>
            <person name="Cameron C.T."/>
            <person name="Woodward J.E."/>
            <person name="May G.D."/>
            <person name="Brubaker C."/>
            <person name="Broadhvest J."/>
            <person name="Wilkins T.A."/>
        </authorList>
    </citation>
    <scope>NUCLEOTIDE SEQUENCE</scope>
    <source>
        <strain evidence="2">cv. AKA8401</strain>
    </source>
</reference>
<evidence type="ECO:0000313" key="2">
    <source>
        <dbReference type="Proteomes" id="UP000032142"/>
    </source>
</evidence>